<keyword evidence="6" id="KW-0479">Metal-binding</keyword>
<gene>
    <name evidence="9" type="ORF">MSIBF_A1390008</name>
</gene>
<evidence type="ECO:0000259" key="8">
    <source>
        <dbReference type="SMART" id="SM00471"/>
    </source>
</evidence>
<evidence type="ECO:0000256" key="7">
    <source>
        <dbReference type="ARBA" id="ARBA00022801"/>
    </source>
</evidence>
<comment type="catalytic activity">
    <reaction evidence="1">
        <text>a 2'-deoxyribonucleoside 5'-phosphate + H2O = a 2'-deoxyribonucleoside + phosphate</text>
        <dbReference type="Rhea" id="RHEA:36167"/>
        <dbReference type="ChEBI" id="CHEBI:15377"/>
        <dbReference type="ChEBI" id="CHEBI:18274"/>
        <dbReference type="ChEBI" id="CHEBI:43474"/>
        <dbReference type="ChEBI" id="CHEBI:65317"/>
        <dbReference type="EC" id="3.1.3.89"/>
    </reaction>
</comment>
<dbReference type="InterPro" id="IPR003607">
    <property type="entry name" value="HD/PDEase_dom"/>
</dbReference>
<dbReference type="InterPro" id="IPR006674">
    <property type="entry name" value="HD_domain"/>
</dbReference>
<dbReference type="GO" id="GO:0005737">
    <property type="term" value="C:cytoplasm"/>
    <property type="evidence" value="ECO:0007669"/>
    <property type="project" value="TreeGrafter"/>
</dbReference>
<dbReference type="GO" id="GO:0046872">
    <property type="term" value="F:metal ion binding"/>
    <property type="evidence" value="ECO:0007669"/>
    <property type="project" value="UniProtKB-KW"/>
</dbReference>
<evidence type="ECO:0000256" key="6">
    <source>
        <dbReference type="ARBA" id="ARBA00022723"/>
    </source>
</evidence>
<organism evidence="9">
    <name type="scientific">groundwater metagenome</name>
    <dbReference type="NCBI Taxonomy" id="717931"/>
    <lineage>
        <taxon>unclassified sequences</taxon>
        <taxon>metagenomes</taxon>
        <taxon>ecological metagenomes</taxon>
    </lineage>
</organism>
<name>A0A098E653_9ZZZZ</name>
<dbReference type="SMART" id="SM00471">
    <property type="entry name" value="HDc"/>
    <property type="match status" value="1"/>
</dbReference>
<comment type="cofactor">
    <cofactor evidence="3">
        <name>Co(2+)</name>
        <dbReference type="ChEBI" id="CHEBI:48828"/>
    </cofactor>
</comment>
<feature type="domain" description="HD/PDEase" evidence="8">
    <location>
        <begin position="41"/>
        <end position="164"/>
    </location>
</feature>
<dbReference type="EMBL" id="CCXY01000045">
    <property type="protein sequence ID" value="CEG11332.1"/>
    <property type="molecule type" value="Genomic_DNA"/>
</dbReference>
<dbReference type="InterPro" id="IPR039356">
    <property type="entry name" value="YfbR/HDDC2"/>
</dbReference>
<dbReference type="Pfam" id="PF13023">
    <property type="entry name" value="HD_3"/>
    <property type="match status" value="1"/>
</dbReference>
<evidence type="ECO:0000313" key="9">
    <source>
        <dbReference type="EMBL" id="CEG11332.1"/>
    </source>
</evidence>
<evidence type="ECO:0000256" key="2">
    <source>
        <dbReference type="ARBA" id="ARBA00001936"/>
    </source>
</evidence>
<proteinExistence type="predicted"/>
<reference evidence="9" key="1">
    <citation type="submission" date="2014-09" db="EMBL/GenBank/DDBJ databases">
        <authorList>
            <person name="Probst J Alexander"/>
        </authorList>
    </citation>
    <scope>NUCLEOTIDE SEQUENCE</scope>
</reference>
<dbReference type="PANTHER" id="PTHR11845">
    <property type="entry name" value="5'-DEOXYNUCLEOTIDASE HDDC2"/>
    <property type="match status" value="1"/>
</dbReference>
<dbReference type="SUPFAM" id="SSF109604">
    <property type="entry name" value="HD-domain/PDEase-like"/>
    <property type="match status" value="1"/>
</dbReference>
<dbReference type="Gene3D" id="1.10.3210.10">
    <property type="entry name" value="Hypothetical protein af1432"/>
    <property type="match status" value="1"/>
</dbReference>
<protein>
    <recommendedName>
        <fullName evidence="5">5'-deoxynucleotidase</fullName>
        <ecNumber evidence="5">3.1.3.89</ecNumber>
    </recommendedName>
</protein>
<comment type="subunit">
    <text evidence="4">Homodimer.</text>
</comment>
<comment type="cofactor">
    <cofactor evidence="2">
        <name>Mn(2+)</name>
        <dbReference type="ChEBI" id="CHEBI:29035"/>
    </cofactor>
</comment>
<evidence type="ECO:0000256" key="1">
    <source>
        <dbReference type="ARBA" id="ARBA00001638"/>
    </source>
</evidence>
<evidence type="ECO:0000256" key="3">
    <source>
        <dbReference type="ARBA" id="ARBA00001941"/>
    </source>
</evidence>
<sequence length="199" mass="23497">MIDIVDELQMKHTFLSFLRNYKILRDIPRSGWIFCGIKLNEVENVAEHTLDTAIISMLLTDLFRKNGFEIDGEKILRSALIHDVEESVLTDIPYPCKKYLPDLSKAKEEIAKEIFSRANIKDIDMKYKYLELWKEKKKGTVEGDIIEISDLLSMIYEHAELRRRHIKTEELAQHLRNCLDDLKPLIKKYEFLKEVIPKF</sequence>
<dbReference type="GO" id="GO:0002953">
    <property type="term" value="F:5'-deoxynucleotidase activity"/>
    <property type="evidence" value="ECO:0007669"/>
    <property type="project" value="UniProtKB-EC"/>
</dbReference>
<keyword evidence="7 9" id="KW-0378">Hydrolase</keyword>
<evidence type="ECO:0000256" key="5">
    <source>
        <dbReference type="ARBA" id="ARBA00012964"/>
    </source>
</evidence>
<accession>A0A098E653</accession>
<evidence type="ECO:0000256" key="4">
    <source>
        <dbReference type="ARBA" id="ARBA00011738"/>
    </source>
</evidence>
<dbReference type="PANTHER" id="PTHR11845:SF13">
    <property type="entry name" value="5'-DEOXYNUCLEOTIDASE HDDC2"/>
    <property type="match status" value="1"/>
</dbReference>
<dbReference type="EC" id="3.1.3.89" evidence="5"/>
<dbReference type="AlphaFoldDB" id="A0A098E653"/>